<dbReference type="EMBL" id="PQXN01000174">
    <property type="protein sequence ID" value="TGO50873.1"/>
    <property type="molecule type" value="Genomic_DNA"/>
</dbReference>
<evidence type="ECO:0000313" key="2">
    <source>
        <dbReference type="Proteomes" id="UP000297527"/>
    </source>
</evidence>
<reference evidence="1 2" key="1">
    <citation type="submission" date="2017-12" db="EMBL/GenBank/DDBJ databases">
        <title>Comparative genomics of Botrytis spp.</title>
        <authorList>
            <person name="Valero-Jimenez C.A."/>
            <person name="Tapia P."/>
            <person name="Veloso J."/>
            <person name="Silva-Moreno E."/>
            <person name="Staats M."/>
            <person name="Valdes J.H."/>
            <person name="Van Kan J.A.L."/>
        </authorList>
    </citation>
    <scope>NUCLEOTIDE SEQUENCE [LARGE SCALE GENOMIC DNA]</scope>
    <source>
        <strain evidence="1 2">MUCL11595</strain>
    </source>
</reference>
<sequence length="171" mass="19363">MILLEGFSRPESVLQADEFTFTALIGCTCTSSQYSSIDLDGNLSFGRSTPRTYNERYYYVQDPAYCERSSANAACIAVELLRLSRSVKELAAWTARSMRGADMNSALHTLARVSVGVPRADESFLLTHADSYLYRQKQDNIDRWLQSLSDQQTKRTISRLHTHPSAARRRL</sequence>
<proteinExistence type="predicted"/>
<name>A0A4Z1I1N2_9HELO</name>
<comment type="caution">
    <text evidence="1">The sequence shown here is derived from an EMBL/GenBank/DDBJ whole genome shotgun (WGS) entry which is preliminary data.</text>
</comment>
<accession>A0A4Z1I1N2</accession>
<dbReference type="OrthoDB" id="10461141at2759"/>
<dbReference type="Proteomes" id="UP000297527">
    <property type="component" value="Unassembled WGS sequence"/>
</dbReference>
<keyword evidence="2" id="KW-1185">Reference proteome</keyword>
<dbReference type="AlphaFoldDB" id="A0A4Z1I1N2"/>
<protein>
    <submittedName>
        <fullName evidence="1">Uncharacterized protein</fullName>
    </submittedName>
</protein>
<evidence type="ECO:0000313" key="1">
    <source>
        <dbReference type="EMBL" id="TGO50873.1"/>
    </source>
</evidence>
<organism evidence="1 2">
    <name type="scientific">Botryotinia convoluta</name>
    <dbReference type="NCBI Taxonomy" id="54673"/>
    <lineage>
        <taxon>Eukaryota</taxon>
        <taxon>Fungi</taxon>
        <taxon>Dikarya</taxon>
        <taxon>Ascomycota</taxon>
        <taxon>Pezizomycotina</taxon>
        <taxon>Leotiomycetes</taxon>
        <taxon>Helotiales</taxon>
        <taxon>Sclerotiniaceae</taxon>
        <taxon>Botryotinia</taxon>
    </lineage>
</organism>
<gene>
    <name evidence="1" type="ORF">BCON_0174g00190</name>
</gene>